<evidence type="ECO:0000313" key="3">
    <source>
        <dbReference type="Proteomes" id="UP001589733"/>
    </source>
</evidence>
<keyword evidence="3" id="KW-1185">Reference proteome</keyword>
<dbReference type="SUPFAM" id="SSF143011">
    <property type="entry name" value="RelE-like"/>
    <property type="match status" value="1"/>
</dbReference>
<reference evidence="2 3" key="1">
    <citation type="submission" date="2024-09" db="EMBL/GenBank/DDBJ databases">
        <authorList>
            <person name="Sun Q."/>
            <person name="Mori K."/>
        </authorList>
    </citation>
    <scope>NUCLEOTIDE SEQUENCE [LARGE SCALE GENOMIC DNA]</scope>
    <source>
        <strain evidence="2 3">JCM 13503</strain>
    </source>
</reference>
<dbReference type="Gene3D" id="3.30.2310.20">
    <property type="entry name" value="RelE-like"/>
    <property type="match status" value="1"/>
</dbReference>
<comment type="caution">
    <text evidence="2">The sequence shown here is derived from an EMBL/GenBank/DDBJ whole genome shotgun (WGS) entry which is preliminary data.</text>
</comment>
<keyword evidence="1" id="KW-1277">Toxin-antitoxin system</keyword>
<dbReference type="InterPro" id="IPR007712">
    <property type="entry name" value="RelE/ParE_toxin"/>
</dbReference>
<organism evidence="2 3">
    <name type="scientific">Deinococcus oregonensis</name>
    <dbReference type="NCBI Taxonomy" id="1805970"/>
    <lineage>
        <taxon>Bacteria</taxon>
        <taxon>Thermotogati</taxon>
        <taxon>Deinococcota</taxon>
        <taxon>Deinococci</taxon>
        <taxon>Deinococcales</taxon>
        <taxon>Deinococcaceae</taxon>
        <taxon>Deinococcus</taxon>
    </lineage>
</organism>
<evidence type="ECO:0000313" key="2">
    <source>
        <dbReference type="EMBL" id="MFB9992703.1"/>
    </source>
</evidence>
<sequence>MPRKKKPTEPATTPTFEFLVKFDAHAAADLERIDDHATVTAILQQSMGLRTEPLKQGKPLKKALKGYRCVQVTGQHHQIVYRVIKQAENVVIAVVSVHINRDRDANDSAGDRLR</sequence>
<gene>
    <name evidence="2" type="ORF">ACFFLM_12060</name>
</gene>
<protein>
    <submittedName>
        <fullName evidence="2">Type II toxin-antitoxin system RelE/ParE family toxin</fullName>
    </submittedName>
</protein>
<dbReference type="RefSeq" id="WP_380010117.1">
    <property type="nucleotide sequence ID" value="NZ_JBHLYR010000037.1"/>
</dbReference>
<dbReference type="Proteomes" id="UP001589733">
    <property type="component" value="Unassembled WGS sequence"/>
</dbReference>
<dbReference type="InterPro" id="IPR035093">
    <property type="entry name" value="RelE/ParE_toxin_dom_sf"/>
</dbReference>
<evidence type="ECO:0000256" key="1">
    <source>
        <dbReference type="ARBA" id="ARBA00022649"/>
    </source>
</evidence>
<proteinExistence type="predicted"/>
<accession>A0ABV6AYZ4</accession>
<dbReference type="EMBL" id="JBHLYR010000037">
    <property type="protein sequence ID" value="MFB9992703.1"/>
    <property type="molecule type" value="Genomic_DNA"/>
</dbReference>
<name>A0ABV6AYZ4_9DEIO</name>
<dbReference type="Pfam" id="PF05016">
    <property type="entry name" value="ParE_toxin"/>
    <property type="match status" value="1"/>
</dbReference>